<sequence length="203" mass="22909">MNLREKSQEVRVLFDELDQEIKAFLDQSQLGCIAGCGRCCANPKVSASILEFLPLAFDLYEKGKAESALELLENSSENDFCIVYKSLSADGESGFCSDYVNRGLICRLFGSSARVNRLGEREVITCKKIKTEKADLYQHAALEIKKDMPVPSSSGTYRRLNNIDSRLAEDQMPINQAIRAALEKVMDYMYYFENQEPEAAENF</sequence>
<dbReference type="eggNOG" id="COG0727">
    <property type="taxonomic scope" value="Bacteria"/>
</dbReference>
<dbReference type="EMBL" id="ALWO02000033">
    <property type="protein sequence ID" value="EOZ96653.1"/>
    <property type="molecule type" value="Genomic_DNA"/>
</dbReference>
<reference evidence="1 2" key="1">
    <citation type="journal article" date="2013" name="Genome Announc.">
        <title>Draft Genome Sequence of Indibacter alkaliphilus Strain LW1T, Isolated from Lonar Lake, a Haloalkaline Lake in the Buldana District of Maharashtra, India.</title>
        <authorList>
            <person name="Singh A."/>
            <person name="Kumar Jangir P."/>
            <person name="Sharma R."/>
            <person name="Singh A."/>
            <person name="Kumar Pinnaka A."/>
            <person name="Shivaji S."/>
        </authorList>
    </citation>
    <scope>NUCLEOTIDE SEQUENCE [LARGE SCALE GENOMIC DNA]</scope>
    <source>
        <strain evidence="2">CCUG 57479 / KCTC 22604 / LW1</strain>
    </source>
</reference>
<name>S2E3C9_INDAL</name>
<dbReference type="STRING" id="1189612.A33Q_2423"/>
<dbReference type="OrthoDB" id="9806610at2"/>
<evidence type="ECO:0000313" key="2">
    <source>
        <dbReference type="Proteomes" id="UP000006073"/>
    </source>
</evidence>
<organism evidence="1 2">
    <name type="scientific">Indibacter alkaliphilus (strain CCUG 57479 / KCTC 22604 / LW1)</name>
    <dbReference type="NCBI Taxonomy" id="1189612"/>
    <lineage>
        <taxon>Bacteria</taxon>
        <taxon>Pseudomonadati</taxon>
        <taxon>Bacteroidota</taxon>
        <taxon>Cytophagia</taxon>
        <taxon>Cytophagales</taxon>
        <taxon>Cyclobacteriaceae</taxon>
    </lineage>
</organism>
<protein>
    <submittedName>
        <fullName evidence="1">Fe-S-cluster oxidoreductase</fullName>
    </submittedName>
</protein>
<dbReference type="AlphaFoldDB" id="S2E3C9"/>
<dbReference type="Proteomes" id="UP000006073">
    <property type="component" value="Unassembled WGS sequence"/>
</dbReference>
<gene>
    <name evidence="1" type="ORF">A33Q_2423</name>
</gene>
<evidence type="ECO:0000313" key="1">
    <source>
        <dbReference type="EMBL" id="EOZ96653.1"/>
    </source>
</evidence>
<dbReference type="Pfam" id="PF03692">
    <property type="entry name" value="CxxCxxCC"/>
    <property type="match status" value="1"/>
</dbReference>
<accession>S2E3C9</accession>
<dbReference type="InterPro" id="IPR005358">
    <property type="entry name" value="Puta_zinc/iron-chelating_dom"/>
</dbReference>
<dbReference type="RefSeq" id="WP_009034014.1">
    <property type="nucleotide sequence ID" value="NZ_ALWO02000033.1"/>
</dbReference>
<comment type="caution">
    <text evidence="1">The sequence shown here is derived from an EMBL/GenBank/DDBJ whole genome shotgun (WGS) entry which is preliminary data.</text>
</comment>
<proteinExistence type="predicted"/>
<keyword evidence="2" id="KW-1185">Reference proteome</keyword>